<proteinExistence type="predicted"/>
<dbReference type="CDD" id="cd09274">
    <property type="entry name" value="RNase_HI_RT_Ty3"/>
    <property type="match status" value="1"/>
</dbReference>
<dbReference type="InterPro" id="IPR012337">
    <property type="entry name" value="RNaseH-like_sf"/>
</dbReference>
<accession>A0A8R7RCX5</accession>
<reference evidence="16" key="2">
    <citation type="submission" date="2022-06" db="UniProtKB">
        <authorList>
            <consortium name="EnsemblPlants"/>
        </authorList>
    </citation>
    <scope>IDENTIFICATION</scope>
</reference>
<evidence type="ECO:0000256" key="8">
    <source>
        <dbReference type="ARBA" id="ARBA00022801"/>
    </source>
</evidence>
<dbReference type="InterPro" id="IPR050951">
    <property type="entry name" value="Retrovirus_Pol_polyprotein"/>
</dbReference>
<keyword evidence="9" id="KW-0460">Magnesium</keyword>
<evidence type="ECO:0000256" key="14">
    <source>
        <dbReference type="ARBA" id="ARBA00023172"/>
    </source>
</evidence>
<name>A0A8R7RCX5_TRIUA</name>
<dbReference type="Gramene" id="TuG1812S0000822400.01.T01">
    <property type="protein sequence ID" value="TuG1812S0000822400.01.T01.s_cds32083"/>
    <property type="gene ID" value="TuG1812S0000822400.01"/>
</dbReference>
<dbReference type="PANTHER" id="PTHR37984">
    <property type="entry name" value="PROTEIN CBG26694"/>
    <property type="match status" value="1"/>
</dbReference>
<evidence type="ECO:0000256" key="2">
    <source>
        <dbReference type="ARBA" id="ARBA00022679"/>
    </source>
</evidence>
<dbReference type="AlphaFoldDB" id="A0A8R7RCX5"/>
<keyword evidence="2" id="KW-0808">Transferase</keyword>
<dbReference type="InterPro" id="IPR043502">
    <property type="entry name" value="DNA/RNA_pol_sf"/>
</dbReference>
<keyword evidence="6" id="KW-0064">Aspartyl protease</keyword>
<protein>
    <recommendedName>
        <fullName evidence="15">Integrase catalytic domain-containing protein</fullName>
    </recommendedName>
</protein>
<evidence type="ECO:0000256" key="6">
    <source>
        <dbReference type="ARBA" id="ARBA00022750"/>
    </source>
</evidence>
<dbReference type="Gene3D" id="1.10.340.70">
    <property type="match status" value="1"/>
</dbReference>
<evidence type="ECO:0000256" key="7">
    <source>
        <dbReference type="ARBA" id="ARBA00022759"/>
    </source>
</evidence>
<dbReference type="GO" id="GO:0046872">
    <property type="term" value="F:metal ion binding"/>
    <property type="evidence" value="ECO:0007669"/>
    <property type="project" value="UniProtKB-KW"/>
</dbReference>
<evidence type="ECO:0000313" key="17">
    <source>
        <dbReference type="Proteomes" id="UP000015106"/>
    </source>
</evidence>
<dbReference type="InterPro" id="IPR041588">
    <property type="entry name" value="Integrase_H2C2"/>
</dbReference>
<evidence type="ECO:0000256" key="12">
    <source>
        <dbReference type="ARBA" id="ARBA00022932"/>
    </source>
</evidence>
<keyword evidence="3" id="KW-0548">Nucleotidyltransferase</keyword>
<dbReference type="GO" id="GO:0003964">
    <property type="term" value="F:RNA-directed DNA polymerase activity"/>
    <property type="evidence" value="ECO:0007669"/>
    <property type="project" value="UniProtKB-KW"/>
</dbReference>
<dbReference type="GO" id="GO:0003677">
    <property type="term" value="F:DNA binding"/>
    <property type="evidence" value="ECO:0007669"/>
    <property type="project" value="UniProtKB-KW"/>
</dbReference>
<dbReference type="SUPFAM" id="SSF53098">
    <property type="entry name" value="Ribonuclease H-like"/>
    <property type="match status" value="1"/>
</dbReference>
<evidence type="ECO:0000256" key="5">
    <source>
        <dbReference type="ARBA" id="ARBA00022723"/>
    </source>
</evidence>
<evidence type="ECO:0000256" key="3">
    <source>
        <dbReference type="ARBA" id="ARBA00022695"/>
    </source>
</evidence>
<dbReference type="InterPro" id="IPR056924">
    <property type="entry name" value="SH3_Tf2-1"/>
</dbReference>
<dbReference type="GO" id="GO:0003887">
    <property type="term" value="F:DNA-directed DNA polymerase activity"/>
    <property type="evidence" value="ECO:0007669"/>
    <property type="project" value="UniProtKB-KW"/>
</dbReference>
<keyword evidence="8" id="KW-0378">Hydrolase</keyword>
<dbReference type="Gene3D" id="3.10.20.370">
    <property type="match status" value="1"/>
</dbReference>
<evidence type="ECO:0000313" key="16">
    <source>
        <dbReference type="EnsemblPlants" id="TuG1812S0000822400.01.T01.s_cds32083"/>
    </source>
</evidence>
<dbReference type="Pfam" id="PF17921">
    <property type="entry name" value="Integrase_H2C2"/>
    <property type="match status" value="1"/>
</dbReference>
<evidence type="ECO:0000256" key="1">
    <source>
        <dbReference type="ARBA" id="ARBA00022670"/>
    </source>
</evidence>
<dbReference type="Proteomes" id="UP000015106">
    <property type="component" value="Unassembled WGS sequence"/>
</dbReference>
<evidence type="ECO:0000256" key="9">
    <source>
        <dbReference type="ARBA" id="ARBA00022842"/>
    </source>
</evidence>
<dbReference type="PANTHER" id="PTHR37984:SF5">
    <property type="entry name" value="PROTEIN NYNRIN-LIKE"/>
    <property type="match status" value="1"/>
</dbReference>
<dbReference type="PROSITE" id="PS50994">
    <property type="entry name" value="INTEGRASE"/>
    <property type="match status" value="1"/>
</dbReference>
<reference evidence="17" key="1">
    <citation type="journal article" date="2013" name="Nature">
        <title>Draft genome of the wheat A-genome progenitor Triticum urartu.</title>
        <authorList>
            <person name="Ling H.Q."/>
            <person name="Zhao S."/>
            <person name="Liu D."/>
            <person name="Wang J."/>
            <person name="Sun H."/>
            <person name="Zhang C."/>
            <person name="Fan H."/>
            <person name="Li D."/>
            <person name="Dong L."/>
            <person name="Tao Y."/>
            <person name="Gao C."/>
            <person name="Wu H."/>
            <person name="Li Y."/>
            <person name="Cui Y."/>
            <person name="Guo X."/>
            <person name="Zheng S."/>
            <person name="Wang B."/>
            <person name="Yu K."/>
            <person name="Liang Q."/>
            <person name="Yang W."/>
            <person name="Lou X."/>
            <person name="Chen J."/>
            <person name="Feng M."/>
            <person name="Jian J."/>
            <person name="Zhang X."/>
            <person name="Luo G."/>
            <person name="Jiang Y."/>
            <person name="Liu J."/>
            <person name="Wang Z."/>
            <person name="Sha Y."/>
            <person name="Zhang B."/>
            <person name="Wu H."/>
            <person name="Tang D."/>
            <person name="Shen Q."/>
            <person name="Xue P."/>
            <person name="Zou S."/>
            <person name="Wang X."/>
            <person name="Liu X."/>
            <person name="Wang F."/>
            <person name="Yang Y."/>
            <person name="An X."/>
            <person name="Dong Z."/>
            <person name="Zhang K."/>
            <person name="Zhang X."/>
            <person name="Luo M.C."/>
            <person name="Dvorak J."/>
            <person name="Tong Y."/>
            <person name="Wang J."/>
            <person name="Yang H."/>
            <person name="Li Z."/>
            <person name="Wang D."/>
            <person name="Zhang A."/>
            <person name="Wang J."/>
        </authorList>
    </citation>
    <scope>NUCLEOTIDE SEQUENCE</scope>
    <source>
        <strain evidence="17">cv. G1812</strain>
    </source>
</reference>
<evidence type="ECO:0000259" key="15">
    <source>
        <dbReference type="PROSITE" id="PS50994"/>
    </source>
</evidence>
<dbReference type="Pfam" id="PF24626">
    <property type="entry name" value="SH3_Tf2-1"/>
    <property type="match status" value="1"/>
</dbReference>
<keyword evidence="13" id="KW-0238">DNA-binding</keyword>
<keyword evidence="5" id="KW-0479">Metal-binding</keyword>
<keyword evidence="12" id="KW-0239">DNA-directed DNA polymerase</keyword>
<evidence type="ECO:0000256" key="4">
    <source>
        <dbReference type="ARBA" id="ARBA00022722"/>
    </source>
</evidence>
<dbReference type="InterPro" id="IPR036397">
    <property type="entry name" value="RNaseH_sf"/>
</dbReference>
<evidence type="ECO:0000256" key="11">
    <source>
        <dbReference type="ARBA" id="ARBA00022918"/>
    </source>
</evidence>
<dbReference type="GO" id="GO:0006310">
    <property type="term" value="P:DNA recombination"/>
    <property type="evidence" value="ECO:0007669"/>
    <property type="project" value="UniProtKB-KW"/>
</dbReference>
<evidence type="ECO:0000256" key="10">
    <source>
        <dbReference type="ARBA" id="ARBA00022908"/>
    </source>
</evidence>
<sequence>MIETDASNSGIGAVLMQEGHPISYLSKALGPKAQALSTYEKECLAVILAVDKWRSYLQHAPFTLATDHRSLTHLQDQKISSPMQQKSLLKLLGLRYNILYKKGQDNTAADALSRAPSPSELHTISFCTPKWLTVVSAGYRQNEVDKQLLQELALSGSNDKGYVLHQGIIRYKVRVWLGHNTEAQRAIMLSLHASGVGGHSGFQGTYQRIKALFAWPAMKQDIQSYVKECTVCQQAKAEHIRKPGLLSPLPVPKEAWNLVAMDFIRGLPKSKKFDTILVVIDKFSKYGHFLPLAHPFTALQVAQLYLDKVYKLHGLPMVIVIDRDPIFTSTLWQELCKLTDTKMNMSSASHPETDGQSEKLNQCLETFLRCMVHSAPKKWAYWLPQAEYWYNTNYHSALGKTPFQVLYGYQPRHLGDANLQSSLSSDLSGWLAERNPMQGLIREHLLRAQQRMKVQEDKHRSDRQFAVGEWAYLKLQPYVQQSVVRRSNHKLGFKYFGPYQILEKVGEVAYRLALPASSKIQPVVHVSLLKPAQPPVQTDNTTDLAALHISPSLNPAQVLQSRLVRVGGHTRAQVKIAWHGLPLSMATWEWASLLAPATTA</sequence>
<keyword evidence="17" id="KW-1185">Reference proteome</keyword>
<keyword evidence="7" id="KW-0255">Endonuclease</keyword>
<organism evidence="16 17">
    <name type="scientific">Triticum urartu</name>
    <name type="common">Red wild einkorn</name>
    <name type="synonym">Crithodium urartu</name>
    <dbReference type="NCBI Taxonomy" id="4572"/>
    <lineage>
        <taxon>Eukaryota</taxon>
        <taxon>Viridiplantae</taxon>
        <taxon>Streptophyta</taxon>
        <taxon>Embryophyta</taxon>
        <taxon>Tracheophyta</taxon>
        <taxon>Spermatophyta</taxon>
        <taxon>Magnoliopsida</taxon>
        <taxon>Liliopsida</taxon>
        <taxon>Poales</taxon>
        <taxon>Poaceae</taxon>
        <taxon>BOP clade</taxon>
        <taxon>Pooideae</taxon>
        <taxon>Triticodae</taxon>
        <taxon>Triticeae</taxon>
        <taxon>Triticinae</taxon>
        <taxon>Triticum</taxon>
    </lineage>
</organism>
<dbReference type="GO" id="GO:0015074">
    <property type="term" value="P:DNA integration"/>
    <property type="evidence" value="ECO:0007669"/>
    <property type="project" value="UniProtKB-KW"/>
</dbReference>
<keyword evidence="11" id="KW-0695">RNA-directed DNA polymerase</keyword>
<keyword evidence="10" id="KW-0229">DNA integration</keyword>
<dbReference type="GO" id="GO:0006508">
    <property type="term" value="P:proteolysis"/>
    <property type="evidence" value="ECO:0007669"/>
    <property type="project" value="UniProtKB-KW"/>
</dbReference>
<keyword evidence="4" id="KW-0540">Nuclease</keyword>
<keyword evidence="1" id="KW-0645">Protease</keyword>
<dbReference type="Pfam" id="PF17917">
    <property type="entry name" value="RT_RNaseH"/>
    <property type="match status" value="1"/>
</dbReference>
<dbReference type="InterPro" id="IPR041373">
    <property type="entry name" value="RT_RNaseH"/>
</dbReference>
<feature type="domain" description="Integrase catalytic" evidence="15">
    <location>
        <begin position="246"/>
        <end position="410"/>
    </location>
</feature>
<keyword evidence="14" id="KW-0233">DNA recombination</keyword>
<dbReference type="Gene3D" id="3.30.420.10">
    <property type="entry name" value="Ribonuclease H-like superfamily/Ribonuclease H"/>
    <property type="match status" value="1"/>
</dbReference>
<dbReference type="InterPro" id="IPR001584">
    <property type="entry name" value="Integrase_cat-core"/>
</dbReference>
<evidence type="ECO:0000256" key="13">
    <source>
        <dbReference type="ARBA" id="ARBA00023125"/>
    </source>
</evidence>
<dbReference type="GO" id="GO:0004190">
    <property type="term" value="F:aspartic-type endopeptidase activity"/>
    <property type="evidence" value="ECO:0007669"/>
    <property type="project" value="UniProtKB-KW"/>
</dbReference>
<dbReference type="EnsemblPlants" id="TuG1812S0000822400.01.T01">
    <property type="protein sequence ID" value="TuG1812S0000822400.01.T01.s_cds32083"/>
    <property type="gene ID" value="TuG1812S0000822400.01"/>
</dbReference>
<dbReference type="SUPFAM" id="SSF56672">
    <property type="entry name" value="DNA/RNA polymerases"/>
    <property type="match status" value="1"/>
</dbReference>
<dbReference type="GO" id="GO:0004519">
    <property type="term" value="F:endonuclease activity"/>
    <property type="evidence" value="ECO:0007669"/>
    <property type="project" value="UniProtKB-KW"/>
</dbReference>